<keyword evidence="10" id="KW-0968">Cytoplasmic vesicle</keyword>
<dbReference type="InterPro" id="IPR035969">
    <property type="entry name" value="Rab-GAP_TBC_sf"/>
</dbReference>
<proteinExistence type="evidence at transcript level"/>
<accession>A0A6F9DVD1</accession>
<dbReference type="GO" id="GO:0005739">
    <property type="term" value="C:mitochondrion"/>
    <property type="evidence" value="ECO:0007669"/>
    <property type="project" value="UniProtKB-SubCell"/>
</dbReference>
<dbReference type="GO" id="GO:0045202">
    <property type="term" value="C:synapse"/>
    <property type="evidence" value="ECO:0007669"/>
    <property type="project" value="UniProtKB-SubCell"/>
</dbReference>
<evidence type="ECO:0000256" key="10">
    <source>
        <dbReference type="ARBA" id="ARBA00023329"/>
    </source>
</evidence>
<evidence type="ECO:0000259" key="15">
    <source>
        <dbReference type="PROSITE" id="PS51886"/>
    </source>
</evidence>
<evidence type="ECO:0000256" key="8">
    <source>
        <dbReference type="ARBA" id="ARBA00023128"/>
    </source>
</evidence>
<evidence type="ECO:0000256" key="3">
    <source>
        <dbReference type="ARBA" id="ARBA00004184"/>
    </source>
</evidence>
<evidence type="ECO:0000256" key="6">
    <source>
        <dbReference type="ARBA" id="ARBA00014206"/>
    </source>
</evidence>
<feature type="domain" description="TLDc" evidence="15">
    <location>
        <begin position="355"/>
        <end position="607"/>
    </location>
</feature>
<evidence type="ECO:0000313" key="16">
    <source>
        <dbReference type="EMBL" id="CAB3266835.1"/>
    </source>
</evidence>
<dbReference type="GO" id="GO:0012505">
    <property type="term" value="C:endomembrane system"/>
    <property type="evidence" value="ECO:0007669"/>
    <property type="project" value="UniProtKB-SubCell"/>
</dbReference>
<evidence type="ECO:0000256" key="7">
    <source>
        <dbReference type="ARBA" id="ARBA00023018"/>
    </source>
</evidence>
<sequence>MQNGAGDIISPFSKFVDEEKISDLVSGKHRPASPGTVTKVITLPSSQNKRAMKTYLREKLFPVGHDIRSVLFKTLAKRVECSTSMFNEQMYTDFVAENSLHDKTSSIPLPSYVDVTNEFPVYYLNNIGVCEAKKLLACIGFHFPHISFSPILPFIISLLLHYDDSPSQVFGHACHLMFSNSKSVHYLDQTKQESMASALLLKELSQRYASTSHKSLLNLTSDPESVYNQWIKCLFLGLPFKTIVILFDMYLLEGYKALYRVALAILKFYRKVGISDPSDIASAVFEFCQIIDTKVSTPLLFRKAFSFKLPSSKEIKKMHQKIQMSLTHKQLDSDVTVYHRNPWDYLSVVKEVTSNIVNESLLSTLYCWIPETEALNKPKLLFSTENNGYNIQTFFSCIEEHEPTILLIKTLNDEVIGAYLPSAWIERKDDCGFFGTGETFIFSLLPETKVCRWVEITGSKDNTNAAANQNVSLNKNDKVLPPVKPPTGTSKDGWSVTLPPIHRDTRNTSSPAIRISDPVSLPPLVGSSCLHTPPPNNKPEVTQPKGDLFMMADSRGIMVGGGGGSYGLFIDSALKNGFSNHCTTFNNKPLLTGENFTCSVVEVFGFDTGV</sequence>
<dbReference type="Gene3D" id="1.10.472.80">
    <property type="entry name" value="Ypt/Rab-GAP domain of gyp1p, domain 3"/>
    <property type="match status" value="1"/>
</dbReference>
<dbReference type="Pfam" id="PF07534">
    <property type="entry name" value="TLD"/>
    <property type="match status" value="2"/>
</dbReference>
<comment type="similarity">
    <text evidence="4">Belongs to the OXR1 family.</text>
</comment>
<evidence type="ECO:0000256" key="2">
    <source>
        <dbReference type="ARBA" id="ARBA00004173"/>
    </source>
</evidence>
<dbReference type="PROSITE" id="PS51886">
    <property type="entry name" value="TLDC"/>
    <property type="match status" value="1"/>
</dbReference>
<evidence type="ECO:0000256" key="14">
    <source>
        <dbReference type="SAM" id="MobiDB-lite"/>
    </source>
</evidence>
<dbReference type="SUPFAM" id="SSF47923">
    <property type="entry name" value="Ypt/Rab-GAP domain of gyp1p"/>
    <property type="match status" value="1"/>
</dbReference>
<evidence type="ECO:0000256" key="12">
    <source>
        <dbReference type="ARBA" id="ARBA00040604"/>
    </source>
</evidence>
<dbReference type="AlphaFoldDB" id="A0A6F9DVD1"/>
<protein>
    <recommendedName>
        <fullName evidence="12">Oxidation resistance protein 1</fullName>
    </recommendedName>
    <alternativeName>
        <fullName evidence="6">TBC1 domain family member 24</fullName>
    </alternativeName>
</protein>
<gene>
    <name evidence="16" type="primary">Tbc1d24</name>
</gene>
<evidence type="ECO:0000256" key="5">
    <source>
        <dbReference type="ARBA" id="ARBA00011546"/>
    </source>
</evidence>
<keyword evidence="8" id="KW-0496">Mitochondrion</keyword>
<dbReference type="GO" id="GO:0006979">
    <property type="term" value="P:response to oxidative stress"/>
    <property type="evidence" value="ECO:0007669"/>
    <property type="project" value="TreeGrafter"/>
</dbReference>
<evidence type="ECO:0000256" key="13">
    <source>
        <dbReference type="ARBA" id="ARBA00046245"/>
    </source>
</evidence>
<dbReference type="InterPro" id="IPR006571">
    <property type="entry name" value="TLDc_dom"/>
</dbReference>
<comment type="function">
    <text evidence="13">May act as a GTPase-activating protein for Rab family protein(s). Involved in neuronal projections development, probably through a negative modulation of ARF6 function. Involved in the regulation of synaptic vesicle trafficking.</text>
</comment>
<dbReference type="GO" id="GO:0005634">
    <property type="term" value="C:nucleus"/>
    <property type="evidence" value="ECO:0007669"/>
    <property type="project" value="TreeGrafter"/>
</dbReference>
<comment type="subcellular location">
    <subcellularLocation>
        <location evidence="1">Cytoplasmic vesicle membrane</location>
    </subcellularLocation>
    <subcellularLocation>
        <location evidence="3">Endomembrane system</location>
        <topology evidence="3">Peripheral membrane protein</topology>
    </subcellularLocation>
    <subcellularLocation>
        <location evidence="2">Mitochondrion</location>
    </subcellularLocation>
    <subcellularLocation>
        <location evidence="11">Synapse</location>
    </subcellularLocation>
</comment>
<comment type="subunit">
    <text evidence="5">Interacts with ARF6.</text>
</comment>
<dbReference type="InterPro" id="IPR000195">
    <property type="entry name" value="Rab-GAP-TBC_dom"/>
</dbReference>
<dbReference type="SMART" id="SM00584">
    <property type="entry name" value="TLDc"/>
    <property type="match status" value="1"/>
</dbReference>
<organism evidence="16">
    <name type="scientific">Phallusia mammillata</name>
    <dbReference type="NCBI Taxonomy" id="59560"/>
    <lineage>
        <taxon>Eukaryota</taxon>
        <taxon>Metazoa</taxon>
        <taxon>Chordata</taxon>
        <taxon>Tunicata</taxon>
        <taxon>Ascidiacea</taxon>
        <taxon>Phlebobranchia</taxon>
        <taxon>Ascidiidae</taxon>
        <taxon>Phallusia</taxon>
    </lineage>
</organism>
<dbReference type="PANTHER" id="PTHR23354:SF62">
    <property type="entry name" value="MUSTARD, ISOFORM V"/>
    <property type="match status" value="1"/>
</dbReference>
<dbReference type="SMART" id="SM00164">
    <property type="entry name" value="TBC"/>
    <property type="match status" value="1"/>
</dbReference>
<evidence type="ECO:0000256" key="4">
    <source>
        <dbReference type="ARBA" id="ARBA00009540"/>
    </source>
</evidence>
<dbReference type="PANTHER" id="PTHR23354">
    <property type="entry name" value="NUCLEOLAR PROTEIN 7/ESTROGEN RECEPTOR COACTIVATOR-RELATED"/>
    <property type="match status" value="1"/>
</dbReference>
<dbReference type="GO" id="GO:0030659">
    <property type="term" value="C:cytoplasmic vesicle membrane"/>
    <property type="evidence" value="ECO:0007669"/>
    <property type="project" value="UniProtKB-SubCell"/>
</dbReference>
<reference evidence="16" key="1">
    <citation type="submission" date="2020-04" db="EMBL/GenBank/DDBJ databases">
        <authorList>
            <person name="Neveu A P."/>
        </authorList>
    </citation>
    <scope>NUCLEOTIDE SEQUENCE</scope>
    <source>
        <tissue evidence="16">Whole embryo</tissue>
    </source>
</reference>
<keyword evidence="9" id="KW-0472">Membrane</keyword>
<dbReference type="Pfam" id="PF00566">
    <property type="entry name" value="RabGAP-TBC"/>
    <property type="match status" value="1"/>
</dbReference>
<dbReference type="EMBL" id="LR790973">
    <property type="protein sequence ID" value="CAB3266835.1"/>
    <property type="molecule type" value="mRNA"/>
</dbReference>
<keyword evidence="7" id="KW-0770">Synapse</keyword>
<evidence type="ECO:0000256" key="9">
    <source>
        <dbReference type="ARBA" id="ARBA00023136"/>
    </source>
</evidence>
<evidence type="ECO:0000256" key="1">
    <source>
        <dbReference type="ARBA" id="ARBA00004156"/>
    </source>
</evidence>
<name>A0A6F9DVD1_9ASCI</name>
<feature type="region of interest" description="Disordered" evidence="14">
    <location>
        <begin position="475"/>
        <end position="515"/>
    </location>
</feature>
<evidence type="ECO:0000256" key="11">
    <source>
        <dbReference type="ARBA" id="ARBA00034103"/>
    </source>
</evidence>